<feature type="binding site" evidence="2">
    <location>
        <position position="55"/>
    </location>
    <ligand>
        <name>Fe cation</name>
        <dbReference type="ChEBI" id="CHEBI:24875"/>
    </ligand>
</feature>
<feature type="binding site" evidence="2">
    <location>
        <position position="53"/>
    </location>
    <ligand>
        <name>Fe cation</name>
        <dbReference type="ChEBI" id="CHEBI:24875"/>
    </ligand>
</feature>
<dbReference type="SUPFAM" id="SSF51182">
    <property type="entry name" value="RmlC-like cupins"/>
    <property type="match status" value="1"/>
</dbReference>
<keyword evidence="2" id="KW-0479">Metal-binding</keyword>
<feature type="binding site" evidence="2">
    <location>
        <position position="97"/>
    </location>
    <ligand>
        <name>Fe cation</name>
        <dbReference type="ChEBI" id="CHEBI:24875"/>
    </ligand>
</feature>
<dbReference type="InterPro" id="IPR012093">
    <property type="entry name" value="Pirin"/>
</dbReference>
<dbReference type="InterPro" id="IPR003829">
    <property type="entry name" value="Pirin_N_dom"/>
</dbReference>
<dbReference type="Proteomes" id="UP000621436">
    <property type="component" value="Unassembled WGS sequence"/>
</dbReference>
<dbReference type="AlphaFoldDB" id="A0A931ARC6"/>
<evidence type="ECO:0000313" key="7">
    <source>
        <dbReference type="Proteomes" id="UP000621436"/>
    </source>
</evidence>
<feature type="binding site" evidence="2">
    <location>
        <position position="99"/>
    </location>
    <ligand>
        <name>Fe cation</name>
        <dbReference type="ChEBI" id="CHEBI:24875"/>
    </ligand>
</feature>
<comment type="caution">
    <text evidence="6">The sequence shown here is derived from an EMBL/GenBank/DDBJ whole genome shotgun (WGS) entry which is preliminary data.</text>
</comment>
<evidence type="ECO:0000256" key="1">
    <source>
        <dbReference type="ARBA" id="ARBA00008416"/>
    </source>
</evidence>
<dbReference type="GO" id="GO:0046872">
    <property type="term" value="F:metal ion binding"/>
    <property type="evidence" value="ECO:0007669"/>
    <property type="project" value="UniProtKB-KW"/>
</dbReference>
<organism evidence="6 7">
    <name type="scientific">Halonatronomonas betaini</name>
    <dbReference type="NCBI Taxonomy" id="2778430"/>
    <lineage>
        <taxon>Bacteria</taxon>
        <taxon>Bacillati</taxon>
        <taxon>Bacillota</taxon>
        <taxon>Clostridia</taxon>
        <taxon>Halanaerobiales</taxon>
        <taxon>Halarsenatibacteraceae</taxon>
        <taxon>Halonatronomonas</taxon>
    </lineage>
</organism>
<sequence>MLKENKKIIAVEKPEGDGAVVKRLFPTVYHNHFDPFVLIDEFFVEAPNEFAPHEHSGFEAISYMLGGAFRHEDNQGNEEEVDQGGLQTFNAGKGIVHSEAPGTAGYAHGMQIWVNLPSEMKESKPEYQALNPENVPVQEKENVIIRSLIGPGSPVKLKTELLLQDITLVKGGSYNIQLSDKMHGIIYVIDGIIETEKKLNEGEALLLTSKASIEIKTLADESRFIFMAGKPHGQKIKIEGSHVL</sequence>
<proteinExistence type="inferred from homology"/>
<comment type="similarity">
    <text evidence="1 3">Belongs to the pirin family.</text>
</comment>
<dbReference type="CDD" id="cd02909">
    <property type="entry name" value="cupin_pirin_N"/>
    <property type="match status" value="1"/>
</dbReference>
<keyword evidence="2" id="KW-0408">Iron</keyword>
<protein>
    <submittedName>
        <fullName evidence="6">Pirin family protein</fullName>
    </submittedName>
</protein>
<dbReference type="Pfam" id="PF02678">
    <property type="entry name" value="Pirin"/>
    <property type="match status" value="1"/>
</dbReference>
<accession>A0A931ARC6</accession>
<feature type="domain" description="Pirin C-terminal" evidence="5">
    <location>
        <begin position="165"/>
        <end position="243"/>
    </location>
</feature>
<dbReference type="Pfam" id="PF05726">
    <property type="entry name" value="Pirin_C"/>
    <property type="match status" value="1"/>
</dbReference>
<dbReference type="PANTHER" id="PTHR13903:SF8">
    <property type="entry name" value="PIRIN"/>
    <property type="match status" value="1"/>
</dbReference>
<dbReference type="RefSeq" id="WP_270454022.1">
    <property type="nucleotide sequence ID" value="NZ_JADPIE010000004.1"/>
</dbReference>
<feature type="domain" description="Pirin N-terminal" evidence="4">
    <location>
        <begin position="25"/>
        <end position="114"/>
    </location>
</feature>
<evidence type="ECO:0000259" key="5">
    <source>
        <dbReference type="Pfam" id="PF05726"/>
    </source>
</evidence>
<name>A0A931ARC6_9FIRM</name>
<dbReference type="PANTHER" id="PTHR13903">
    <property type="entry name" value="PIRIN-RELATED"/>
    <property type="match status" value="1"/>
</dbReference>
<dbReference type="CDD" id="cd02247">
    <property type="entry name" value="cupin_pirin_C"/>
    <property type="match status" value="1"/>
</dbReference>
<evidence type="ECO:0000256" key="3">
    <source>
        <dbReference type="RuleBase" id="RU003457"/>
    </source>
</evidence>
<comment type="cofactor">
    <cofactor evidence="2">
        <name>Fe cation</name>
        <dbReference type="ChEBI" id="CHEBI:24875"/>
    </cofactor>
    <text evidence="2">Binds 1 Fe cation per subunit.</text>
</comment>
<gene>
    <name evidence="6" type="ORF">I0Q91_08360</name>
</gene>
<evidence type="ECO:0000259" key="4">
    <source>
        <dbReference type="Pfam" id="PF02678"/>
    </source>
</evidence>
<evidence type="ECO:0000313" key="6">
    <source>
        <dbReference type="EMBL" id="MBF8437087.1"/>
    </source>
</evidence>
<reference evidence="6" key="1">
    <citation type="submission" date="2020-11" db="EMBL/GenBank/DDBJ databases">
        <title>Halonatronomonas betainensis gen. nov., sp. nov. a novel haloalkaliphilic representative of the family Halanaerobiacae capable of betaine degradation.</title>
        <authorList>
            <person name="Boltyanskaya Y."/>
            <person name="Kevbrin V."/>
            <person name="Detkova E."/>
            <person name="Grouzdev D.S."/>
            <person name="Koziaeva V."/>
            <person name="Zhilina T."/>
        </authorList>
    </citation>
    <scope>NUCLEOTIDE SEQUENCE</scope>
    <source>
        <strain evidence="6">Z-7014</strain>
    </source>
</reference>
<evidence type="ECO:0000256" key="2">
    <source>
        <dbReference type="PIRSR" id="PIRSR006232-1"/>
    </source>
</evidence>
<dbReference type="InterPro" id="IPR011051">
    <property type="entry name" value="RmlC_Cupin_sf"/>
</dbReference>
<dbReference type="PIRSF" id="PIRSF006232">
    <property type="entry name" value="Pirin"/>
    <property type="match status" value="1"/>
</dbReference>
<dbReference type="InterPro" id="IPR014710">
    <property type="entry name" value="RmlC-like_jellyroll"/>
</dbReference>
<dbReference type="InterPro" id="IPR008778">
    <property type="entry name" value="Pirin_C_dom"/>
</dbReference>
<dbReference type="EMBL" id="JADPIE010000004">
    <property type="protein sequence ID" value="MBF8437087.1"/>
    <property type="molecule type" value="Genomic_DNA"/>
</dbReference>
<dbReference type="Gene3D" id="2.60.120.10">
    <property type="entry name" value="Jelly Rolls"/>
    <property type="match status" value="2"/>
</dbReference>
<keyword evidence="7" id="KW-1185">Reference proteome</keyword>